<evidence type="ECO:0000313" key="2">
    <source>
        <dbReference type="EMBL" id="GAH99736.1"/>
    </source>
</evidence>
<gene>
    <name evidence="2" type="ORF">S06H3_01994</name>
</gene>
<feature type="non-terminal residue" evidence="2">
    <location>
        <position position="43"/>
    </location>
</feature>
<reference evidence="2" key="1">
    <citation type="journal article" date="2014" name="Front. Microbiol.">
        <title>High frequency of phylogenetically diverse reductive dehalogenase-homologous genes in deep subseafloor sedimentary metagenomes.</title>
        <authorList>
            <person name="Kawai M."/>
            <person name="Futagami T."/>
            <person name="Toyoda A."/>
            <person name="Takaki Y."/>
            <person name="Nishi S."/>
            <person name="Hori S."/>
            <person name="Arai W."/>
            <person name="Tsubouchi T."/>
            <person name="Morono Y."/>
            <person name="Uchiyama I."/>
            <person name="Ito T."/>
            <person name="Fujiyama A."/>
            <person name="Inagaki F."/>
            <person name="Takami H."/>
        </authorList>
    </citation>
    <scope>NUCLEOTIDE SEQUENCE</scope>
    <source>
        <strain evidence="2">Expedition CK06-06</strain>
    </source>
</reference>
<sequence length="43" mass="4725">MPLDDFSFFSRAVCRGEVTSKEAAKEEAAGEEKPESEETSELS</sequence>
<feature type="compositionally biased region" description="Basic and acidic residues" evidence="1">
    <location>
        <begin position="19"/>
        <end position="33"/>
    </location>
</feature>
<name>X1JYF7_9ZZZZ</name>
<proteinExistence type="predicted"/>
<protein>
    <submittedName>
        <fullName evidence="2">Uncharacterized protein</fullName>
    </submittedName>
</protein>
<dbReference type="AlphaFoldDB" id="X1JYF7"/>
<dbReference type="EMBL" id="BARV01000546">
    <property type="protein sequence ID" value="GAH99736.1"/>
    <property type="molecule type" value="Genomic_DNA"/>
</dbReference>
<evidence type="ECO:0000256" key="1">
    <source>
        <dbReference type="SAM" id="MobiDB-lite"/>
    </source>
</evidence>
<feature type="compositionally biased region" description="Acidic residues" evidence="1">
    <location>
        <begin position="34"/>
        <end position="43"/>
    </location>
</feature>
<comment type="caution">
    <text evidence="2">The sequence shown here is derived from an EMBL/GenBank/DDBJ whole genome shotgun (WGS) entry which is preliminary data.</text>
</comment>
<accession>X1JYF7</accession>
<feature type="region of interest" description="Disordered" evidence="1">
    <location>
        <begin position="19"/>
        <end position="43"/>
    </location>
</feature>
<organism evidence="2">
    <name type="scientific">marine sediment metagenome</name>
    <dbReference type="NCBI Taxonomy" id="412755"/>
    <lineage>
        <taxon>unclassified sequences</taxon>
        <taxon>metagenomes</taxon>
        <taxon>ecological metagenomes</taxon>
    </lineage>
</organism>